<dbReference type="InterPro" id="IPR037177">
    <property type="entry name" value="DLC_sf"/>
</dbReference>
<dbReference type="EMBL" id="HBUF01440431">
    <property type="protein sequence ID" value="CAG6742912.1"/>
    <property type="molecule type" value="Transcribed_RNA"/>
</dbReference>
<reference evidence="1" key="1">
    <citation type="submission" date="2021-05" db="EMBL/GenBank/DDBJ databases">
        <authorList>
            <person name="Alioto T."/>
            <person name="Alioto T."/>
            <person name="Gomez Garrido J."/>
        </authorList>
    </citation>
    <scope>NUCLEOTIDE SEQUENCE</scope>
</reference>
<proteinExistence type="predicted"/>
<protein>
    <recommendedName>
        <fullName evidence="2">Dynein light chain</fullName>
    </recommendedName>
</protein>
<dbReference type="EMBL" id="HBUF01606287">
    <property type="protein sequence ID" value="CAG6777635.1"/>
    <property type="molecule type" value="Transcribed_RNA"/>
</dbReference>
<dbReference type="Gene3D" id="3.30.740.10">
    <property type="entry name" value="Protein Inhibitor Of Neuronal Nitric Oxide Synthase"/>
    <property type="match status" value="1"/>
</dbReference>
<dbReference type="Pfam" id="PF01221">
    <property type="entry name" value="Dynein_light"/>
    <property type="match status" value="1"/>
</dbReference>
<sequence length="113" mass="13235">MTEEGGGGGPPKKDPRNLVPFIPAAEIIKTTMTRETQKFIIDLTRHYLEEYRYTGWVANTIRDRLNIQTYSKGWYVFAGYYFYPCVSGLKGSILWMKIGEVFFLFFKLDPRMF</sequence>
<dbReference type="InterPro" id="IPR001372">
    <property type="entry name" value="Dynein_light_chain_typ-1/2"/>
</dbReference>
<dbReference type="AlphaFoldDB" id="A0A8D8ZB21"/>
<accession>A0A8D8ZB21</accession>
<evidence type="ECO:0008006" key="2">
    <source>
        <dbReference type="Google" id="ProtNLM"/>
    </source>
</evidence>
<dbReference type="SMART" id="SM01375">
    <property type="entry name" value="Dynein_light"/>
    <property type="match status" value="1"/>
</dbReference>
<dbReference type="SUPFAM" id="SSF54648">
    <property type="entry name" value="DLC"/>
    <property type="match status" value="1"/>
</dbReference>
<name>A0A8D8ZB21_9HEMI</name>
<dbReference type="EMBL" id="HBUF01440430">
    <property type="protein sequence ID" value="CAG6742911.1"/>
    <property type="molecule type" value="Transcribed_RNA"/>
</dbReference>
<evidence type="ECO:0000313" key="1">
    <source>
        <dbReference type="EMBL" id="CAG6742911.1"/>
    </source>
</evidence>
<organism evidence="1">
    <name type="scientific">Cacopsylla melanoneura</name>
    <dbReference type="NCBI Taxonomy" id="428564"/>
    <lineage>
        <taxon>Eukaryota</taxon>
        <taxon>Metazoa</taxon>
        <taxon>Ecdysozoa</taxon>
        <taxon>Arthropoda</taxon>
        <taxon>Hexapoda</taxon>
        <taxon>Insecta</taxon>
        <taxon>Pterygota</taxon>
        <taxon>Neoptera</taxon>
        <taxon>Paraneoptera</taxon>
        <taxon>Hemiptera</taxon>
        <taxon>Sternorrhyncha</taxon>
        <taxon>Psylloidea</taxon>
        <taxon>Psyllidae</taxon>
        <taxon>Psyllinae</taxon>
        <taxon>Cacopsylla</taxon>
    </lineage>
</organism>
<dbReference type="EMBL" id="HBUF01302936">
    <property type="protein sequence ID" value="CAG6691485.1"/>
    <property type="molecule type" value="Transcribed_RNA"/>
</dbReference>
<dbReference type="GO" id="GO:0030286">
    <property type="term" value="C:dynein complex"/>
    <property type="evidence" value="ECO:0007669"/>
    <property type="project" value="InterPro"/>
</dbReference>
<dbReference type="GO" id="GO:0007017">
    <property type="term" value="P:microtubule-based process"/>
    <property type="evidence" value="ECO:0007669"/>
    <property type="project" value="InterPro"/>
</dbReference>
<dbReference type="EMBL" id="HBUF01606288">
    <property type="protein sequence ID" value="CAG6777636.1"/>
    <property type="molecule type" value="Transcribed_RNA"/>
</dbReference>